<comment type="subcellular location">
    <subcellularLocation>
        <location evidence="1 3 4">Nucleus</location>
    </subcellularLocation>
</comment>
<dbReference type="InterPro" id="IPR001356">
    <property type="entry name" value="HD"/>
</dbReference>
<proteinExistence type="predicted"/>
<evidence type="ECO:0000313" key="9">
    <source>
        <dbReference type="Proteomes" id="UP000729402"/>
    </source>
</evidence>
<evidence type="ECO:0000259" key="7">
    <source>
        <dbReference type="PROSITE" id="PS50827"/>
    </source>
</evidence>
<feature type="domain" description="DDT" evidence="7">
    <location>
        <begin position="338"/>
        <end position="397"/>
    </location>
</feature>
<evidence type="ECO:0000256" key="2">
    <source>
        <dbReference type="ARBA" id="ARBA00023242"/>
    </source>
</evidence>
<dbReference type="Pfam" id="PF00046">
    <property type="entry name" value="Homeodomain"/>
    <property type="match status" value="1"/>
</dbReference>
<dbReference type="GO" id="GO:0006357">
    <property type="term" value="P:regulation of transcription by RNA polymerase II"/>
    <property type="evidence" value="ECO:0007669"/>
    <property type="project" value="InterPro"/>
</dbReference>
<dbReference type="CDD" id="cd00086">
    <property type="entry name" value="homeodomain"/>
    <property type="match status" value="1"/>
</dbReference>
<dbReference type="OrthoDB" id="1938557at2759"/>
<feature type="domain" description="Homeobox" evidence="6">
    <location>
        <begin position="16"/>
        <end position="76"/>
    </location>
</feature>
<dbReference type="Proteomes" id="UP000729402">
    <property type="component" value="Unassembled WGS sequence"/>
</dbReference>
<comment type="caution">
    <text evidence="8">The sequence shown here is derived from an EMBL/GenBank/DDBJ whole genome shotgun (WGS) entry which is preliminary data.</text>
</comment>
<dbReference type="PROSITE" id="PS50827">
    <property type="entry name" value="DDT"/>
    <property type="match status" value="1"/>
</dbReference>
<feature type="region of interest" description="Disordered" evidence="5">
    <location>
        <begin position="189"/>
        <end position="211"/>
    </location>
</feature>
<accession>A0A8J5WY07</accession>
<keyword evidence="3 4" id="KW-0371">Homeobox</keyword>
<dbReference type="InterPro" id="IPR018501">
    <property type="entry name" value="DDT_dom"/>
</dbReference>
<evidence type="ECO:0000259" key="6">
    <source>
        <dbReference type="PROSITE" id="PS50071"/>
    </source>
</evidence>
<dbReference type="FunFam" id="1.10.10.60:FF:000505">
    <property type="entry name" value="Homeodomain-like transcriptional regulator"/>
    <property type="match status" value="1"/>
</dbReference>
<evidence type="ECO:0000256" key="1">
    <source>
        <dbReference type="ARBA" id="ARBA00004123"/>
    </source>
</evidence>
<keyword evidence="9" id="KW-1185">Reference proteome</keyword>
<dbReference type="PANTHER" id="PTHR36968">
    <property type="entry name" value="HOMEOBOX-DDT DOMAIN PROTEIN RLT2"/>
    <property type="match status" value="1"/>
</dbReference>
<feature type="DNA-binding region" description="Homeobox" evidence="3">
    <location>
        <begin position="18"/>
        <end position="77"/>
    </location>
</feature>
<dbReference type="PROSITE" id="PS50071">
    <property type="entry name" value="HOMEOBOX_2"/>
    <property type="match status" value="1"/>
</dbReference>
<name>A0A8J5WY07_ZIZPA</name>
<dbReference type="GO" id="GO:0003677">
    <property type="term" value="F:DNA binding"/>
    <property type="evidence" value="ECO:0007669"/>
    <property type="project" value="UniProtKB-UniRule"/>
</dbReference>
<dbReference type="SMART" id="SM00571">
    <property type="entry name" value="DDT"/>
    <property type="match status" value="1"/>
</dbReference>
<dbReference type="SMART" id="SM00389">
    <property type="entry name" value="HOX"/>
    <property type="match status" value="1"/>
</dbReference>
<sequence>MAAAAAVQMVANGLEAKRGTTGTKKTPLQIQMLERFYSEVQYPKPEDIAEYATSVGLTYNQVRIWFKERRRKERREMESLGAHMAKKLSARSNGSRFSVSRSTMYNTASLRLEDNNSVDRGVSFIGDKHTLRSQVLFPKDYILRKVFRKDGPSLGSEFDSLPQSAPGHLRDTTDYHFYQNQRVVKKRKIVESTTQRSSLPHGDSGPVRKHGAGKGLMTVWHAIYSHTGKIQAGPTFIDETGCLRSLRPLDDCGRIEDFDDEKLIQKKALAWKKVDKRSRPPSKKRKVPCSRVTTLKKHPPMECRLSVDESQSSELQTKQPIFLQVGDMAALSVKIYLPEMVKKLFQVVQFIYTHFGRMDVHPFTFDEFAQAFHDKDSMLLGEVHVSLLKLLLLNTERGISGVFVPRSSKDCIFLTFLNFLWFLTIFQ</sequence>
<dbReference type="PANTHER" id="PTHR36968:SF8">
    <property type="entry name" value="HOMEOBOX-DDT DOMAIN PROTEIN RLT3 ISOFORM X1"/>
    <property type="match status" value="1"/>
</dbReference>
<reference evidence="8" key="2">
    <citation type="submission" date="2021-02" db="EMBL/GenBank/DDBJ databases">
        <authorList>
            <person name="Kimball J.A."/>
            <person name="Haas M.W."/>
            <person name="Macchietto M."/>
            <person name="Kono T."/>
            <person name="Duquette J."/>
            <person name="Shao M."/>
        </authorList>
    </citation>
    <scope>NUCLEOTIDE SEQUENCE</scope>
    <source>
        <tissue evidence="8">Fresh leaf tissue</tissue>
    </source>
</reference>
<evidence type="ECO:0000256" key="5">
    <source>
        <dbReference type="SAM" id="MobiDB-lite"/>
    </source>
</evidence>
<dbReference type="EMBL" id="JAAALK010000079">
    <property type="protein sequence ID" value="KAG8099353.1"/>
    <property type="molecule type" value="Genomic_DNA"/>
</dbReference>
<evidence type="ECO:0000256" key="3">
    <source>
        <dbReference type="PROSITE-ProRule" id="PRU00108"/>
    </source>
</evidence>
<dbReference type="AlphaFoldDB" id="A0A8J5WY07"/>
<keyword evidence="2 3" id="KW-0539">Nucleus</keyword>
<keyword evidence="3 4" id="KW-0238">DNA-binding</keyword>
<organism evidence="8 9">
    <name type="scientific">Zizania palustris</name>
    <name type="common">Northern wild rice</name>
    <dbReference type="NCBI Taxonomy" id="103762"/>
    <lineage>
        <taxon>Eukaryota</taxon>
        <taxon>Viridiplantae</taxon>
        <taxon>Streptophyta</taxon>
        <taxon>Embryophyta</taxon>
        <taxon>Tracheophyta</taxon>
        <taxon>Spermatophyta</taxon>
        <taxon>Magnoliopsida</taxon>
        <taxon>Liliopsida</taxon>
        <taxon>Poales</taxon>
        <taxon>Poaceae</taxon>
        <taxon>BOP clade</taxon>
        <taxon>Oryzoideae</taxon>
        <taxon>Oryzeae</taxon>
        <taxon>Zizaniinae</taxon>
        <taxon>Zizania</taxon>
    </lineage>
</organism>
<reference evidence="8" key="1">
    <citation type="journal article" date="2021" name="bioRxiv">
        <title>Whole Genome Assembly and Annotation of Northern Wild Rice, Zizania palustris L., Supports a Whole Genome Duplication in the Zizania Genus.</title>
        <authorList>
            <person name="Haas M."/>
            <person name="Kono T."/>
            <person name="Macchietto M."/>
            <person name="Millas R."/>
            <person name="McGilp L."/>
            <person name="Shao M."/>
            <person name="Duquette J."/>
            <person name="Hirsch C.N."/>
            <person name="Kimball J."/>
        </authorList>
    </citation>
    <scope>NUCLEOTIDE SEQUENCE</scope>
    <source>
        <tissue evidence="8">Fresh leaf tissue</tissue>
    </source>
</reference>
<dbReference type="Pfam" id="PF02791">
    <property type="entry name" value="DDT"/>
    <property type="match status" value="1"/>
</dbReference>
<protein>
    <recommendedName>
        <fullName evidence="10">Homeobox domain-containing protein</fullName>
    </recommendedName>
</protein>
<evidence type="ECO:0000256" key="4">
    <source>
        <dbReference type="RuleBase" id="RU000682"/>
    </source>
</evidence>
<evidence type="ECO:0008006" key="10">
    <source>
        <dbReference type="Google" id="ProtNLM"/>
    </source>
</evidence>
<gene>
    <name evidence="8" type="ORF">GUJ93_ZPchr0013g37541</name>
</gene>
<dbReference type="InterPro" id="IPR044977">
    <property type="entry name" value="RLT1-3"/>
</dbReference>
<evidence type="ECO:0000313" key="8">
    <source>
        <dbReference type="EMBL" id="KAG8099353.1"/>
    </source>
</evidence>
<dbReference type="GO" id="GO:0005634">
    <property type="term" value="C:nucleus"/>
    <property type="evidence" value="ECO:0007669"/>
    <property type="project" value="UniProtKB-SubCell"/>
</dbReference>